<dbReference type="InterPro" id="IPR015943">
    <property type="entry name" value="WD40/YVTN_repeat-like_dom_sf"/>
</dbReference>
<reference evidence="4 5" key="1">
    <citation type="submission" date="2020-10" db="EMBL/GenBank/DDBJ databases">
        <title>The Coptis chinensis genome and diversification of protoberbering-type alkaloids.</title>
        <authorList>
            <person name="Wang B."/>
            <person name="Shu S."/>
            <person name="Song C."/>
            <person name="Liu Y."/>
        </authorList>
    </citation>
    <scope>NUCLEOTIDE SEQUENCE [LARGE SCALE GENOMIC DNA]</scope>
    <source>
        <strain evidence="4">HL-2020</strain>
        <tissue evidence="4">Leaf</tissue>
    </source>
</reference>
<dbReference type="SMART" id="SM00320">
    <property type="entry name" value="WD40"/>
    <property type="match status" value="1"/>
</dbReference>
<dbReference type="GO" id="GO:0006888">
    <property type="term" value="P:endoplasmic reticulum to Golgi vesicle-mediated transport"/>
    <property type="evidence" value="ECO:0007669"/>
    <property type="project" value="TreeGrafter"/>
</dbReference>
<sequence length="241" mass="25901">MYCGPSDTSICIVRAPNDMLVKLWDWDKGWMCTHIFEGHSHYVMHVTFNPKDTNTFASASLDRTIKIWNLGSPDPHFFSLDAHMKGVNCGDYFTGRGIGRISLPVLGDHTRKGHTHNVSKSLFPSRTSYNYHGFSEDGLFEFGMQPLTLEGNLLAAAGVTAAAMDLFGLLFFSWPVVSLLGVPACCRSTGGGVAIGCRLLLAGVLMPPGASLYSSLLFGCRLPVSAAAMDLLVPVAGALGV</sequence>
<protein>
    <submittedName>
        <fullName evidence="4">Uncharacterized protein</fullName>
    </submittedName>
</protein>
<dbReference type="PROSITE" id="PS50082">
    <property type="entry name" value="WD_REPEATS_2"/>
    <property type="match status" value="1"/>
</dbReference>
<keyword evidence="2" id="KW-0677">Repeat</keyword>
<keyword evidence="5" id="KW-1185">Reference proteome</keyword>
<dbReference type="EMBL" id="JADFTS010000004">
    <property type="protein sequence ID" value="KAF9608057.1"/>
    <property type="molecule type" value="Genomic_DNA"/>
</dbReference>
<dbReference type="PROSITE" id="PS50294">
    <property type="entry name" value="WD_REPEATS_REGION"/>
    <property type="match status" value="1"/>
</dbReference>
<dbReference type="GO" id="GO:0006886">
    <property type="term" value="P:intracellular protein transport"/>
    <property type="evidence" value="ECO:0007669"/>
    <property type="project" value="TreeGrafter"/>
</dbReference>
<evidence type="ECO:0000256" key="3">
    <source>
        <dbReference type="PROSITE-ProRule" id="PRU00221"/>
    </source>
</evidence>
<dbReference type="InterPro" id="IPR001680">
    <property type="entry name" value="WD40_rpt"/>
</dbReference>
<organism evidence="4 5">
    <name type="scientific">Coptis chinensis</name>
    <dbReference type="NCBI Taxonomy" id="261450"/>
    <lineage>
        <taxon>Eukaryota</taxon>
        <taxon>Viridiplantae</taxon>
        <taxon>Streptophyta</taxon>
        <taxon>Embryophyta</taxon>
        <taxon>Tracheophyta</taxon>
        <taxon>Spermatophyta</taxon>
        <taxon>Magnoliopsida</taxon>
        <taxon>Ranunculales</taxon>
        <taxon>Ranunculaceae</taxon>
        <taxon>Coptidoideae</taxon>
        <taxon>Coptis</taxon>
    </lineage>
</organism>
<evidence type="ECO:0000256" key="1">
    <source>
        <dbReference type="ARBA" id="ARBA00022574"/>
    </source>
</evidence>
<dbReference type="GO" id="GO:0006890">
    <property type="term" value="P:retrograde vesicle-mediated transport, Golgi to endoplasmic reticulum"/>
    <property type="evidence" value="ECO:0007669"/>
    <property type="project" value="TreeGrafter"/>
</dbReference>
<dbReference type="Gene3D" id="2.130.10.10">
    <property type="entry name" value="YVTN repeat-like/Quinoprotein amine dehydrogenase"/>
    <property type="match status" value="1"/>
</dbReference>
<proteinExistence type="predicted"/>
<dbReference type="SUPFAM" id="SSF50978">
    <property type="entry name" value="WD40 repeat-like"/>
    <property type="match status" value="1"/>
</dbReference>
<feature type="repeat" description="WD" evidence="3">
    <location>
        <begin position="36"/>
        <end position="70"/>
    </location>
</feature>
<accession>A0A835I0Z5</accession>
<evidence type="ECO:0000313" key="5">
    <source>
        <dbReference type="Proteomes" id="UP000631114"/>
    </source>
</evidence>
<dbReference type="InterPro" id="IPR036322">
    <property type="entry name" value="WD40_repeat_dom_sf"/>
</dbReference>
<dbReference type="OrthoDB" id="2150324at2759"/>
<dbReference type="GO" id="GO:0030126">
    <property type="term" value="C:COPI vesicle coat"/>
    <property type="evidence" value="ECO:0007669"/>
    <property type="project" value="TreeGrafter"/>
</dbReference>
<evidence type="ECO:0000313" key="4">
    <source>
        <dbReference type="EMBL" id="KAF9608057.1"/>
    </source>
</evidence>
<dbReference type="PANTHER" id="PTHR19876">
    <property type="entry name" value="COATOMER"/>
    <property type="match status" value="1"/>
</dbReference>
<comment type="caution">
    <text evidence="4">The sequence shown here is derived from an EMBL/GenBank/DDBJ whole genome shotgun (WGS) entry which is preliminary data.</text>
</comment>
<dbReference type="InterPro" id="IPR050844">
    <property type="entry name" value="Coatomer_complex_subunit"/>
</dbReference>
<evidence type="ECO:0000256" key="2">
    <source>
        <dbReference type="ARBA" id="ARBA00022737"/>
    </source>
</evidence>
<dbReference type="AlphaFoldDB" id="A0A835I0Z5"/>
<keyword evidence="1 3" id="KW-0853">WD repeat</keyword>
<gene>
    <name evidence="4" type="ORF">IFM89_005207</name>
</gene>
<dbReference type="Pfam" id="PF00400">
    <property type="entry name" value="WD40"/>
    <property type="match status" value="1"/>
</dbReference>
<name>A0A835I0Z5_9MAGN</name>
<dbReference type="Proteomes" id="UP000631114">
    <property type="component" value="Unassembled WGS sequence"/>
</dbReference>
<dbReference type="GO" id="GO:0006891">
    <property type="term" value="P:intra-Golgi vesicle-mediated transport"/>
    <property type="evidence" value="ECO:0007669"/>
    <property type="project" value="TreeGrafter"/>
</dbReference>
<dbReference type="PANTHER" id="PTHR19876:SF2">
    <property type="entry name" value="COATOMER SUBUNIT BETA"/>
    <property type="match status" value="1"/>
</dbReference>